<name>A0A1I6TAQ4_9GAMM</name>
<dbReference type="InterPro" id="IPR020019">
    <property type="entry name" value="AcTrfase_PglD-like"/>
</dbReference>
<evidence type="ECO:0000313" key="4">
    <source>
        <dbReference type="EMBL" id="SFS86281.1"/>
    </source>
</evidence>
<dbReference type="CDD" id="cd03360">
    <property type="entry name" value="LbH_AT_putative"/>
    <property type="match status" value="1"/>
</dbReference>
<dbReference type="NCBIfam" id="TIGR03570">
    <property type="entry name" value="NeuD_NnaD"/>
    <property type="match status" value="1"/>
</dbReference>
<evidence type="ECO:0000313" key="5">
    <source>
        <dbReference type="Proteomes" id="UP000182827"/>
    </source>
</evidence>
<reference evidence="5" key="1">
    <citation type="submission" date="2016-10" db="EMBL/GenBank/DDBJ databases">
        <authorList>
            <person name="Varghese N."/>
            <person name="Submissions S."/>
        </authorList>
    </citation>
    <scope>NUCLEOTIDE SEQUENCE [LARGE SCALE GENOMIC DNA]</scope>
    <source>
        <strain evidence="5">ANC 5076</strain>
    </source>
</reference>
<evidence type="ECO:0000259" key="3">
    <source>
        <dbReference type="Pfam" id="PF17836"/>
    </source>
</evidence>
<dbReference type="Proteomes" id="UP000182827">
    <property type="component" value="Unassembled WGS sequence"/>
</dbReference>
<gene>
    <name evidence="4" type="ORF">SAMN05444586_101058</name>
</gene>
<evidence type="ECO:0000256" key="2">
    <source>
        <dbReference type="PIRSR" id="PIRSR620019-1"/>
    </source>
</evidence>
<dbReference type="Pfam" id="PF17836">
    <property type="entry name" value="PglD_N"/>
    <property type="match status" value="1"/>
</dbReference>
<evidence type="ECO:0000256" key="1">
    <source>
        <dbReference type="ARBA" id="ARBA00007274"/>
    </source>
</evidence>
<organism evidence="4 5">
    <name type="scientific">Acinetobacter bohemicus</name>
    <dbReference type="NCBI Taxonomy" id="1435036"/>
    <lineage>
        <taxon>Bacteria</taxon>
        <taxon>Pseudomonadati</taxon>
        <taxon>Pseudomonadota</taxon>
        <taxon>Gammaproteobacteria</taxon>
        <taxon>Moraxellales</taxon>
        <taxon>Moraxellaceae</taxon>
        <taxon>Acinetobacter</taxon>
    </lineage>
</organism>
<dbReference type="RefSeq" id="WP_074945896.1">
    <property type="nucleotide sequence ID" value="NZ_FOZU01000010.1"/>
</dbReference>
<proteinExistence type="inferred from homology"/>
<feature type="active site" description="Proton acceptor" evidence="2">
    <location>
        <position position="138"/>
    </location>
</feature>
<comment type="similarity">
    <text evidence="1">Belongs to the transferase hexapeptide repeat family.</text>
</comment>
<dbReference type="EMBL" id="FOZU01000010">
    <property type="protein sequence ID" value="SFS86281.1"/>
    <property type="molecule type" value="Genomic_DNA"/>
</dbReference>
<sequence length="216" mass="22975">MTIYIGVYGASGFGKEVMPLVRQQYPTLLQAQFVFIDDGQAGSTLNGYPVLSYADFVSHSAQHKAVTIAIANSRVREKLVIRLDQDGIQHLAVQAANTVVLDQVEIGEGSLLCPFSCLTSNIKIGKFFHANIYSYVAHDCIIGDYVTFAPAVKCNGNIHIEDHAYIGTGAVIKQGTPDKPLVIGKGAIVGMGAVVTKSVPAGVTVVGNPAKTLEKK</sequence>
<dbReference type="Gene3D" id="3.40.50.20">
    <property type="match status" value="1"/>
</dbReference>
<dbReference type="Gene3D" id="2.160.10.10">
    <property type="entry name" value="Hexapeptide repeat proteins"/>
    <property type="match status" value="1"/>
</dbReference>
<dbReference type="InterPro" id="IPR041561">
    <property type="entry name" value="PglD_N"/>
</dbReference>
<dbReference type="PANTHER" id="PTHR43300">
    <property type="entry name" value="ACETYLTRANSFERASE"/>
    <property type="match status" value="1"/>
</dbReference>
<dbReference type="PANTHER" id="PTHR43300:SF7">
    <property type="entry name" value="UDP-N-ACETYLBACILLOSAMINE N-ACETYLTRANSFERASE"/>
    <property type="match status" value="1"/>
</dbReference>
<protein>
    <recommendedName>
        <fullName evidence="3">PglD N-terminal domain-containing protein</fullName>
    </recommendedName>
</protein>
<feature type="site" description="Increases basicity of active site His" evidence="2">
    <location>
        <position position="139"/>
    </location>
</feature>
<dbReference type="AlphaFoldDB" id="A0A1I6TAQ4"/>
<accession>A0A1I6TAQ4</accession>
<dbReference type="InterPro" id="IPR011004">
    <property type="entry name" value="Trimer_LpxA-like_sf"/>
</dbReference>
<keyword evidence="5" id="KW-1185">Reference proteome</keyword>
<feature type="domain" description="PglD N-terminal" evidence="3">
    <location>
        <begin position="5"/>
        <end position="82"/>
    </location>
</feature>
<dbReference type="InterPro" id="IPR050179">
    <property type="entry name" value="Trans_hexapeptide_repeat"/>
</dbReference>
<dbReference type="SUPFAM" id="SSF51161">
    <property type="entry name" value="Trimeric LpxA-like enzymes"/>
    <property type="match status" value="1"/>
</dbReference>